<evidence type="ECO:0000256" key="2">
    <source>
        <dbReference type="SAM" id="MobiDB-lite"/>
    </source>
</evidence>
<evidence type="ECO:0000313" key="5">
    <source>
        <dbReference type="EMBL" id="MFC5581997.1"/>
    </source>
</evidence>
<reference evidence="6" key="1">
    <citation type="journal article" date="2019" name="Int. J. Syst. Evol. Microbiol.">
        <title>The Global Catalogue of Microorganisms (GCM) 10K type strain sequencing project: providing services to taxonomists for standard genome sequencing and annotation.</title>
        <authorList>
            <consortium name="The Broad Institute Genomics Platform"/>
            <consortium name="The Broad Institute Genome Sequencing Center for Infectious Disease"/>
            <person name="Wu L."/>
            <person name="Ma J."/>
        </authorList>
    </citation>
    <scope>NUCLEOTIDE SEQUENCE [LARGE SCALE GENOMIC DNA]</scope>
    <source>
        <strain evidence="6">CGMCC 1.13587</strain>
    </source>
</reference>
<gene>
    <name evidence="5" type="primary">dprA</name>
    <name evidence="5" type="ORF">ACFPPB_12820</name>
</gene>
<dbReference type="Gene3D" id="3.40.50.450">
    <property type="match status" value="1"/>
</dbReference>
<dbReference type="RefSeq" id="WP_377327661.1">
    <property type="nucleotide sequence ID" value="NZ_JBHSNG010000013.1"/>
</dbReference>
<proteinExistence type="inferred from homology"/>
<dbReference type="InterPro" id="IPR057666">
    <property type="entry name" value="DrpA_SLOG"/>
</dbReference>
<protein>
    <submittedName>
        <fullName evidence="5">DNA-processing protein DprA</fullName>
    </submittedName>
</protein>
<dbReference type="Pfam" id="PF17782">
    <property type="entry name" value="WHD_DprA"/>
    <property type="match status" value="1"/>
</dbReference>
<dbReference type="EMBL" id="JBHSNG010000013">
    <property type="protein sequence ID" value="MFC5581997.1"/>
    <property type="molecule type" value="Genomic_DNA"/>
</dbReference>
<comment type="caution">
    <text evidence="5">The sequence shown here is derived from an EMBL/GenBank/DDBJ whole genome shotgun (WGS) entry which is preliminary data.</text>
</comment>
<dbReference type="Gene3D" id="1.10.10.10">
    <property type="entry name" value="Winged helix-like DNA-binding domain superfamily/Winged helix DNA-binding domain"/>
    <property type="match status" value="1"/>
</dbReference>
<accession>A0ABW0SY99</accession>
<feature type="region of interest" description="Disordered" evidence="2">
    <location>
        <begin position="305"/>
        <end position="340"/>
    </location>
</feature>
<name>A0ABW0SY99_9GAMM</name>
<feature type="compositionally biased region" description="Low complexity" evidence="2">
    <location>
        <begin position="318"/>
        <end position="330"/>
    </location>
</feature>
<comment type="similarity">
    <text evidence="1">Belongs to the DprA/Smf family.</text>
</comment>
<feature type="compositionally biased region" description="Basic and acidic residues" evidence="2">
    <location>
        <begin position="331"/>
        <end position="340"/>
    </location>
</feature>
<dbReference type="Proteomes" id="UP001596111">
    <property type="component" value="Unassembled WGS sequence"/>
</dbReference>
<keyword evidence="6" id="KW-1185">Reference proteome</keyword>
<feature type="domain" description="Smf/DprA SLOG" evidence="3">
    <location>
        <begin position="80"/>
        <end position="287"/>
    </location>
</feature>
<dbReference type="NCBIfam" id="TIGR00732">
    <property type="entry name" value="dprA"/>
    <property type="match status" value="1"/>
</dbReference>
<sequence length="399" mass="41964">MDDMDDLRAWLIALRTPGLGPCGLRERLDAGEGDIGRVVARLQNRAAALDEPARAWLAQPDEERLATDLAWLAEPGHRLLRCTEADFPPQLENIPQPPAALFVSGDASRLLYSQVAIVGARSASAGGLAHARAFAHALAQAGFAITSGMADGIDGAAHAAALDAGAATLAVIGTGPDRVYPRKHHALARRIAAHGVLVSEFPPGTPARADHFPRRNRIIAGLSLGTLVIEAGLRSGSLITARLAAEQGREVFALPGSIHNPLARGCHRLIRDGARLVESAVEIIETLAPAARMLGHELAARLQAETGGEATGRPVAKSGPRSGSRGGASDSGDHSSSDEDPAYRRLLTELGHEPATLDELVQRTGYSAAALGSMLLMLELEARIESLPGNRYQRLPDDG</sequence>
<feature type="domain" description="DprA winged helix" evidence="4">
    <location>
        <begin position="335"/>
        <end position="390"/>
    </location>
</feature>
<evidence type="ECO:0000256" key="1">
    <source>
        <dbReference type="ARBA" id="ARBA00006525"/>
    </source>
</evidence>
<dbReference type="SUPFAM" id="SSF102405">
    <property type="entry name" value="MCP/YpsA-like"/>
    <property type="match status" value="1"/>
</dbReference>
<dbReference type="PANTHER" id="PTHR43022">
    <property type="entry name" value="PROTEIN SMF"/>
    <property type="match status" value="1"/>
</dbReference>
<evidence type="ECO:0000259" key="4">
    <source>
        <dbReference type="Pfam" id="PF17782"/>
    </source>
</evidence>
<dbReference type="InterPro" id="IPR036388">
    <property type="entry name" value="WH-like_DNA-bd_sf"/>
</dbReference>
<organism evidence="5 6">
    <name type="scientific">Rhodanobacter terrae</name>
    <dbReference type="NCBI Taxonomy" id="418647"/>
    <lineage>
        <taxon>Bacteria</taxon>
        <taxon>Pseudomonadati</taxon>
        <taxon>Pseudomonadota</taxon>
        <taxon>Gammaproteobacteria</taxon>
        <taxon>Lysobacterales</taxon>
        <taxon>Rhodanobacteraceae</taxon>
        <taxon>Rhodanobacter</taxon>
    </lineage>
</organism>
<dbReference type="InterPro" id="IPR003488">
    <property type="entry name" value="DprA"/>
</dbReference>
<evidence type="ECO:0000313" key="6">
    <source>
        <dbReference type="Proteomes" id="UP001596111"/>
    </source>
</evidence>
<dbReference type="InterPro" id="IPR041614">
    <property type="entry name" value="DprA_WH"/>
</dbReference>
<dbReference type="PANTHER" id="PTHR43022:SF1">
    <property type="entry name" value="PROTEIN SMF"/>
    <property type="match status" value="1"/>
</dbReference>
<evidence type="ECO:0000259" key="3">
    <source>
        <dbReference type="Pfam" id="PF02481"/>
    </source>
</evidence>
<dbReference type="Pfam" id="PF02481">
    <property type="entry name" value="DNA_processg_A"/>
    <property type="match status" value="1"/>
</dbReference>